<comment type="subcellular location">
    <subcellularLocation>
        <location evidence="2">Nucleus</location>
        <location evidence="2">Nucleolus</location>
    </subcellularLocation>
</comment>
<dbReference type="GO" id="GO:0000027">
    <property type="term" value="P:ribosomal large subunit assembly"/>
    <property type="evidence" value="ECO:0007669"/>
    <property type="project" value="TreeGrafter"/>
</dbReference>
<evidence type="ECO:0000256" key="6">
    <source>
        <dbReference type="ARBA" id="ARBA00023242"/>
    </source>
</evidence>
<dbReference type="GeneID" id="111253248"/>
<dbReference type="InParanoid" id="A0A7M7KZY7"/>
<dbReference type="RefSeq" id="XP_022668122.1">
    <property type="nucleotide sequence ID" value="XM_022812387.1"/>
</dbReference>
<evidence type="ECO:0000259" key="8">
    <source>
        <dbReference type="PROSITE" id="PS50833"/>
    </source>
</evidence>
<evidence type="ECO:0000313" key="10">
    <source>
        <dbReference type="Proteomes" id="UP000594260"/>
    </source>
</evidence>
<protein>
    <recommendedName>
        <fullName evidence="4">Ribosome biogenesis protein BRX1 homolog</fullName>
    </recommendedName>
</protein>
<feature type="domain" description="Brix" evidence="8">
    <location>
        <begin position="48"/>
        <end position="237"/>
    </location>
</feature>
<keyword evidence="6" id="KW-0539">Nucleus</keyword>
<dbReference type="SMART" id="SM00879">
    <property type="entry name" value="Brix"/>
    <property type="match status" value="1"/>
</dbReference>
<comment type="similarity">
    <text evidence="3">Belongs to the BRX1 family.</text>
</comment>
<dbReference type="GO" id="GO:0005730">
    <property type="term" value="C:nucleolus"/>
    <property type="evidence" value="ECO:0007669"/>
    <property type="project" value="UniProtKB-SubCell"/>
</dbReference>
<dbReference type="AlphaFoldDB" id="A0A7M7KZY7"/>
<dbReference type="EnsemblMetazoa" id="XM_022812385">
    <property type="protein sequence ID" value="XP_022668120"/>
    <property type="gene ID" value="LOC111253248"/>
</dbReference>
<dbReference type="OrthoDB" id="1638493at2759"/>
<reference evidence="9" key="1">
    <citation type="submission" date="2021-01" db="UniProtKB">
        <authorList>
            <consortium name="EnsemblMetazoa"/>
        </authorList>
    </citation>
    <scope>IDENTIFICATION</scope>
</reference>
<evidence type="ECO:0000256" key="2">
    <source>
        <dbReference type="ARBA" id="ARBA00004604"/>
    </source>
</evidence>
<organism evidence="9 10">
    <name type="scientific">Varroa destructor</name>
    <name type="common">Honeybee mite</name>
    <dbReference type="NCBI Taxonomy" id="109461"/>
    <lineage>
        <taxon>Eukaryota</taxon>
        <taxon>Metazoa</taxon>
        <taxon>Ecdysozoa</taxon>
        <taxon>Arthropoda</taxon>
        <taxon>Chelicerata</taxon>
        <taxon>Arachnida</taxon>
        <taxon>Acari</taxon>
        <taxon>Parasitiformes</taxon>
        <taxon>Mesostigmata</taxon>
        <taxon>Gamasina</taxon>
        <taxon>Dermanyssoidea</taxon>
        <taxon>Varroidae</taxon>
        <taxon>Varroa</taxon>
    </lineage>
</organism>
<dbReference type="EnsemblMetazoa" id="XM_022812386">
    <property type="protein sequence ID" value="XP_022668121"/>
    <property type="gene ID" value="LOC111253248"/>
</dbReference>
<evidence type="ECO:0000256" key="3">
    <source>
        <dbReference type="ARBA" id="ARBA00006369"/>
    </source>
</evidence>
<dbReference type="FunCoup" id="A0A7M7KZY7">
    <property type="interactions" value="1458"/>
</dbReference>
<sequence length="332" mass="39166">MAKWKILKKKTERANSSASDSSDSEAEVPLTRKSDETFKRKYKWTNKQRLLIFASRGITYRDRHLMNSFRTMLAHSKEECKFEKKDSLLAINEVAEMKNCNKVMYMENRRRSDTYMWLANMQTGPTLKFLVQNIHTMEELKFSGNCLRGSRPFLSFDPAFDSHPWSRLVKEVLAQTFGTPAYHPRSQPFFDHVFVFRLLDKRIWFRNYQIVEEDGSLVEIGPRFCLNLVKIFDGPFSGAVIYTNPHYVAPNKMRRLAQKENKYMERKEQKAKRQFIENLPAPPPEDPYMDVFETKPPEEAVGIEKNTFYRLDLNAKRKKKNKKSEEKESKTT</sequence>
<evidence type="ECO:0000256" key="4">
    <source>
        <dbReference type="ARBA" id="ARBA00020522"/>
    </source>
</evidence>
<dbReference type="RefSeq" id="XP_022668121.1">
    <property type="nucleotide sequence ID" value="XM_022812386.1"/>
</dbReference>
<comment type="function">
    <text evidence="1">Required for biogenesis of the 60S ribosomal subunit.</text>
</comment>
<evidence type="ECO:0000256" key="1">
    <source>
        <dbReference type="ARBA" id="ARBA00003439"/>
    </source>
</evidence>
<feature type="compositionally biased region" description="Basic residues" evidence="7">
    <location>
        <begin position="1"/>
        <end position="11"/>
    </location>
</feature>
<dbReference type="RefSeq" id="XP_022668120.1">
    <property type="nucleotide sequence ID" value="XM_022812385.1"/>
</dbReference>
<dbReference type="OMA" id="YRHRHLM"/>
<dbReference type="KEGG" id="vde:111253248"/>
<name>A0A7M7KZY7_VARDE</name>
<feature type="region of interest" description="Disordered" evidence="7">
    <location>
        <begin position="1"/>
        <end position="30"/>
    </location>
</feature>
<dbReference type="GO" id="GO:0019843">
    <property type="term" value="F:rRNA binding"/>
    <property type="evidence" value="ECO:0007669"/>
    <property type="project" value="InterPro"/>
</dbReference>
<dbReference type="PROSITE" id="PS50833">
    <property type="entry name" value="BRIX"/>
    <property type="match status" value="1"/>
</dbReference>
<dbReference type="PANTHER" id="PTHR13634:SF0">
    <property type="entry name" value="RIBOSOME BIOGENESIS PROTEIN BRX1 HOMOLOG"/>
    <property type="match status" value="1"/>
</dbReference>
<dbReference type="EnsemblMetazoa" id="XM_022812387">
    <property type="protein sequence ID" value="XP_022668122"/>
    <property type="gene ID" value="LOC111253248"/>
</dbReference>
<keyword evidence="5" id="KW-0690">Ribosome biogenesis</keyword>
<dbReference type="Proteomes" id="UP000594260">
    <property type="component" value="Unplaced"/>
</dbReference>
<evidence type="ECO:0000313" key="9">
    <source>
        <dbReference type="EnsemblMetazoa" id="XP_022668122"/>
    </source>
</evidence>
<keyword evidence="10" id="KW-1185">Reference proteome</keyword>
<evidence type="ECO:0000256" key="7">
    <source>
        <dbReference type="SAM" id="MobiDB-lite"/>
    </source>
</evidence>
<dbReference type="InterPro" id="IPR026532">
    <property type="entry name" value="BRX1"/>
</dbReference>
<dbReference type="PANTHER" id="PTHR13634">
    <property type="entry name" value="RIBOSOME BIOGENESIS PROTEIN BRIX"/>
    <property type="match status" value="1"/>
</dbReference>
<dbReference type="GO" id="GO:0006364">
    <property type="term" value="P:rRNA processing"/>
    <property type="evidence" value="ECO:0007669"/>
    <property type="project" value="InterPro"/>
</dbReference>
<dbReference type="SUPFAM" id="SSF52954">
    <property type="entry name" value="Class II aaRS ABD-related"/>
    <property type="match status" value="1"/>
</dbReference>
<evidence type="ECO:0000256" key="5">
    <source>
        <dbReference type="ARBA" id="ARBA00022517"/>
    </source>
</evidence>
<accession>A0A7M7KZY7</accession>
<proteinExistence type="inferred from homology"/>
<dbReference type="Pfam" id="PF04427">
    <property type="entry name" value="Brix"/>
    <property type="match status" value="1"/>
</dbReference>
<dbReference type="InterPro" id="IPR007109">
    <property type="entry name" value="Brix"/>
</dbReference>